<accession>A0A3G8YCB9</accession>
<dbReference type="OrthoDB" id="659408at2"/>
<dbReference type="SUPFAM" id="SSF53474">
    <property type="entry name" value="alpha/beta-Hydrolases"/>
    <property type="match status" value="1"/>
</dbReference>
<reference evidence="2" key="1">
    <citation type="submission" date="2018-11" db="EMBL/GenBank/DDBJ databases">
        <title>Proposal to divide the Flavobacteriaceae and reorganize its genera based on Amino Acid Identity values calculated from whole genome sequences.</title>
        <authorList>
            <person name="Nicholson A.C."/>
            <person name="Gulvik C.A."/>
            <person name="Whitney A.M."/>
            <person name="Humrighouse B.W."/>
            <person name="Bell M."/>
            <person name="Holmes B."/>
            <person name="Steigerwalt A.B."/>
            <person name="Villarma A."/>
            <person name="Sheth M."/>
            <person name="Batra D."/>
            <person name="Pryor J."/>
            <person name="Bernardet J.-F."/>
            <person name="Hugo C."/>
            <person name="Kampfer P."/>
            <person name="Newman J.D."/>
            <person name="McQuiston J.R."/>
        </authorList>
    </citation>
    <scope>NUCLEOTIDE SEQUENCE [LARGE SCALE GENOMIC DNA]</scope>
    <source>
        <strain evidence="2">F5649</strain>
    </source>
</reference>
<dbReference type="Proteomes" id="UP000281810">
    <property type="component" value="Chromosome"/>
</dbReference>
<keyword evidence="1" id="KW-0378">Hydrolase</keyword>
<proteinExistence type="predicted"/>
<gene>
    <name evidence="1" type="ORF">EIB74_09025</name>
</gene>
<protein>
    <submittedName>
        <fullName evidence="1">Alpha/beta hydrolase</fullName>
    </submittedName>
</protein>
<organism evidence="1 2">
    <name type="scientific">Epilithonimonas vandammei</name>
    <dbReference type="NCBI Taxonomy" id="2487072"/>
    <lineage>
        <taxon>Bacteria</taxon>
        <taxon>Pseudomonadati</taxon>
        <taxon>Bacteroidota</taxon>
        <taxon>Flavobacteriia</taxon>
        <taxon>Flavobacteriales</taxon>
        <taxon>Weeksellaceae</taxon>
        <taxon>Chryseobacterium group</taxon>
        <taxon>Epilithonimonas</taxon>
    </lineage>
</organism>
<dbReference type="InterPro" id="IPR029058">
    <property type="entry name" value="AB_hydrolase_fold"/>
</dbReference>
<dbReference type="GO" id="GO:0016787">
    <property type="term" value="F:hydrolase activity"/>
    <property type="evidence" value="ECO:0007669"/>
    <property type="project" value="UniProtKB-KW"/>
</dbReference>
<evidence type="ECO:0000313" key="1">
    <source>
        <dbReference type="EMBL" id="AZI40094.1"/>
    </source>
</evidence>
<sequence>MNKIYVFSGLGVDKRVYDNIDFGTLDVEFIDWIEPLKNESLENYALRISEKITCDNPILIGLSFGGMLVAEISKIINVKKIILIASAKNKFELPFVFKLSGKLKLNQLLPYSILKSQNFILNWLFGIESNEERQLLKSILNDTNSMFLKWAINEIVNWKNEIYPENCFHIHGNQDRIIPIKNVKADFVVKNGGHFMTVNKAKDIKNIILNLIEK</sequence>
<dbReference type="EMBL" id="CP034161">
    <property type="protein sequence ID" value="AZI40094.1"/>
    <property type="molecule type" value="Genomic_DNA"/>
</dbReference>
<name>A0A3G8YCB9_9FLAO</name>
<keyword evidence="2" id="KW-1185">Reference proteome</keyword>
<dbReference type="RefSeq" id="WP_123280423.1">
    <property type="nucleotide sequence ID" value="NZ_CP034161.1"/>
</dbReference>
<evidence type="ECO:0000313" key="2">
    <source>
        <dbReference type="Proteomes" id="UP000281810"/>
    </source>
</evidence>
<dbReference type="AlphaFoldDB" id="A0A3G8YCB9"/>
<dbReference type="Gene3D" id="3.40.50.1820">
    <property type="entry name" value="alpha/beta hydrolase"/>
    <property type="match status" value="1"/>
</dbReference>